<dbReference type="PANTHER" id="PTHR30282:SF0">
    <property type="entry name" value="P-AMINOBENZOYL-GLUTAMATE TRANSPORT PROTEIN"/>
    <property type="match status" value="1"/>
</dbReference>
<feature type="transmembrane region" description="Helical" evidence="1">
    <location>
        <begin position="501"/>
        <end position="521"/>
    </location>
</feature>
<organism evidence="2 3">
    <name type="scientific">[Clostridium] citroniae WAL-19142</name>
    <dbReference type="NCBI Taxonomy" id="742734"/>
    <lineage>
        <taxon>Bacteria</taxon>
        <taxon>Bacillati</taxon>
        <taxon>Bacillota</taxon>
        <taxon>Clostridia</taxon>
        <taxon>Lachnospirales</taxon>
        <taxon>Lachnospiraceae</taxon>
        <taxon>Enterocloster</taxon>
    </lineage>
</organism>
<evidence type="ECO:0008006" key="4">
    <source>
        <dbReference type="Google" id="ProtNLM"/>
    </source>
</evidence>
<evidence type="ECO:0000256" key="1">
    <source>
        <dbReference type="SAM" id="Phobius"/>
    </source>
</evidence>
<feature type="transmembrane region" description="Helical" evidence="1">
    <location>
        <begin position="122"/>
        <end position="142"/>
    </location>
</feature>
<protein>
    <recommendedName>
        <fullName evidence="4">AbgT transporter</fullName>
    </recommendedName>
</protein>
<feature type="transmembrane region" description="Helical" evidence="1">
    <location>
        <begin position="431"/>
        <end position="451"/>
    </location>
</feature>
<feature type="transmembrane region" description="Helical" evidence="1">
    <location>
        <begin position="364"/>
        <end position="383"/>
    </location>
</feature>
<gene>
    <name evidence="2" type="ORF">HMPREF9470_02440</name>
</gene>
<sequence length="534" mass="57878">MKKEDDEKVVKKSWLERSMGAIEKVGNLLPHPFWLFASLALITVVLSAVLHGMNWSASYETVVDGAIQVTTAQVTNLMTFETLAHYLTNFISIFVNYYPLGMLIFMTVAVGYAEKLGLFDALMRKAVIGAPIMIVFIAVSFVGVNSSIGFGAGVVFTMVIAAAVFKSLGLHPWIGIIMGYAAANGGYTACLMIAATDTTLAGISAQIVEANHIVDATGALAPTHAAINYYFVAAATFIITAVCVVVTKYVTVPHLNRQHPELVLKKDASELEKMKVTSQEARGLKFAGWATVIYIALLVIACIPKNSFMRSPDGTLIPNSPFLNMIIPLLFFFFMIIGSAYGIGIGKIKAWKDVPLMMEKCLDMAASFMVVCLTACIFVDLFSRSGIATVLAAKGAELLISLNMGNIGLFILIILLSCFCNLFITSNSGKWVMLAPFLVPMLAMLNISPAMTQVLYRIGDSCFNILSPVELNVPIALGLLESYKVSQKDKVGLGTLISMQMPYAFAYLIAFFLLVLVFYFLKLPLGPGAGIFLN</sequence>
<keyword evidence="1" id="KW-0472">Membrane</keyword>
<dbReference type="EMBL" id="ADLK01000020">
    <property type="protein sequence ID" value="KMW19700.1"/>
    <property type="molecule type" value="Genomic_DNA"/>
</dbReference>
<dbReference type="GO" id="GO:0015558">
    <property type="term" value="F:secondary active p-aminobenzoyl-glutamate transmembrane transporter activity"/>
    <property type="evidence" value="ECO:0007669"/>
    <property type="project" value="InterPro"/>
</dbReference>
<keyword evidence="1" id="KW-1133">Transmembrane helix</keyword>
<feature type="transmembrane region" description="Helical" evidence="1">
    <location>
        <begin position="323"/>
        <end position="343"/>
    </location>
</feature>
<dbReference type="Pfam" id="PF03806">
    <property type="entry name" value="ABG_transport"/>
    <property type="match status" value="1"/>
</dbReference>
<feature type="transmembrane region" description="Helical" evidence="1">
    <location>
        <begin position="33"/>
        <end position="53"/>
    </location>
</feature>
<dbReference type="Proteomes" id="UP000037392">
    <property type="component" value="Unassembled WGS sequence"/>
</dbReference>
<feature type="transmembrane region" description="Helical" evidence="1">
    <location>
        <begin position="229"/>
        <end position="250"/>
    </location>
</feature>
<feature type="transmembrane region" description="Helical" evidence="1">
    <location>
        <begin position="86"/>
        <end position="110"/>
    </location>
</feature>
<evidence type="ECO:0000313" key="2">
    <source>
        <dbReference type="EMBL" id="KMW19700.1"/>
    </source>
</evidence>
<feature type="transmembrane region" description="Helical" evidence="1">
    <location>
        <begin position="283"/>
        <end position="303"/>
    </location>
</feature>
<dbReference type="AlphaFoldDB" id="A0A0J9EV08"/>
<dbReference type="OrthoDB" id="3314392at2"/>
<accession>A0A0J9EV08</accession>
<dbReference type="PANTHER" id="PTHR30282">
    <property type="entry name" value="P-AMINOBENZOYL GLUTAMATE TRANSPORTER"/>
    <property type="match status" value="1"/>
</dbReference>
<dbReference type="InterPro" id="IPR004697">
    <property type="entry name" value="AbgT"/>
</dbReference>
<proteinExistence type="predicted"/>
<feature type="transmembrane region" description="Helical" evidence="1">
    <location>
        <begin position="148"/>
        <end position="165"/>
    </location>
</feature>
<dbReference type="RefSeq" id="WP_007866517.1">
    <property type="nucleotide sequence ID" value="NZ_KQ235878.1"/>
</dbReference>
<name>A0A0J9EV08_9FIRM</name>
<comment type="caution">
    <text evidence="2">The sequence shown here is derived from an EMBL/GenBank/DDBJ whole genome shotgun (WGS) entry which is preliminary data.</text>
</comment>
<reference evidence="2 3" key="1">
    <citation type="submission" date="2011-04" db="EMBL/GenBank/DDBJ databases">
        <title>The Genome Sequence of Clostridium citroniae WAL-19142.</title>
        <authorList>
            <consortium name="The Broad Institute Genome Sequencing Platform"/>
            <person name="Earl A."/>
            <person name="Ward D."/>
            <person name="Feldgarden M."/>
            <person name="Gevers D."/>
            <person name="Warren Y.A."/>
            <person name="Tyrrell K.L."/>
            <person name="Citron D.M."/>
            <person name="Goldstein E.J."/>
            <person name="Daigneault M."/>
            <person name="Allen-Vercoe E."/>
            <person name="Young S.K."/>
            <person name="Zeng Q."/>
            <person name="Gargeya S."/>
            <person name="Fitzgerald M."/>
            <person name="Haas B."/>
            <person name="Abouelleil A."/>
            <person name="Alvarado L."/>
            <person name="Arachchi H.M."/>
            <person name="Berlin A."/>
            <person name="Brown A."/>
            <person name="Chapman S.B."/>
            <person name="Chen Z."/>
            <person name="Dunbar C."/>
            <person name="Freedman E."/>
            <person name="Gearin G."/>
            <person name="Gellesch M."/>
            <person name="Goldberg J."/>
            <person name="Griggs A."/>
            <person name="Gujja S."/>
            <person name="Heilman E.R."/>
            <person name="Heiman D."/>
            <person name="Howarth C."/>
            <person name="Larson L."/>
            <person name="Lui A."/>
            <person name="MacDonald P.J."/>
            <person name="Mehta T."/>
            <person name="Montmayeur A."/>
            <person name="Murphy C."/>
            <person name="Neiman D."/>
            <person name="Pearson M."/>
            <person name="Priest M."/>
            <person name="Roberts A."/>
            <person name="Saif S."/>
            <person name="Shea T."/>
            <person name="Shenoy N."/>
            <person name="Sisk P."/>
            <person name="Stolte C."/>
            <person name="Sykes S."/>
            <person name="White J."/>
            <person name="Yandava C."/>
            <person name="Wortman J."/>
            <person name="Nusbaum C."/>
            <person name="Birren B."/>
        </authorList>
    </citation>
    <scope>NUCLEOTIDE SEQUENCE [LARGE SCALE GENOMIC DNA]</scope>
    <source>
        <strain evidence="2 3">WAL-19142</strain>
    </source>
</reference>
<dbReference type="GO" id="GO:1902604">
    <property type="term" value="P:p-aminobenzoyl-glutamate transmembrane transport"/>
    <property type="evidence" value="ECO:0007669"/>
    <property type="project" value="InterPro"/>
</dbReference>
<keyword evidence="1" id="KW-0812">Transmembrane</keyword>
<feature type="transmembrane region" description="Helical" evidence="1">
    <location>
        <begin position="403"/>
        <end position="424"/>
    </location>
</feature>
<dbReference type="PATRIC" id="fig|742734.4.peg.2621"/>
<feature type="transmembrane region" description="Helical" evidence="1">
    <location>
        <begin position="172"/>
        <end position="195"/>
    </location>
</feature>
<dbReference type="GeneID" id="93164096"/>
<evidence type="ECO:0000313" key="3">
    <source>
        <dbReference type="Proteomes" id="UP000037392"/>
    </source>
</evidence>